<feature type="transmembrane region" description="Helical" evidence="1">
    <location>
        <begin position="626"/>
        <end position="643"/>
    </location>
</feature>
<feature type="transmembrane region" description="Helical" evidence="1">
    <location>
        <begin position="589"/>
        <end position="606"/>
    </location>
</feature>
<accession>A0ABY6UZ58</accession>
<dbReference type="InterPro" id="IPR021840">
    <property type="entry name" value="DUF3433"/>
</dbReference>
<evidence type="ECO:0000256" key="1">
    <source>
        <dbReference type="SAM" id="Phobius"/>
    </source>
</evidence>
<dbReference type="EMBL" id="CABFNS010000923">
    <property type="protein sequence ID" value="VUC35953.1"/>
    <property type="molecule type" value="Genomic_DNA"/>
</dbReference>
<gene>
    <name evidence="2" type="ORF">CLO192961_LOCUS429842</name>
</gene>
<feature type="transmembrane region" description="Helical" evidence="1">
    <location>
        <begin position="39"/>
        <end position="60"/>
    </location>
</feature>
<keyword evidence="1" id="KW-0812">Transmembrane</keyword>
<evidence type="ECO:0000313" key="3">
    <source>
        <dbReference type="Proteomes" id="UP000766486"/>
    </source>
</evidence>
<feature type="transmembrane region" description="Helical" evidence="1">
    <location>
        <begin position="681"/>
        <end position="714"/>
    </location>
</feature>
<organism evidence="2 3">
    <name type="scientific">Bionectria ochroleuca</name>
    <name type="common">Gliocladium roseum</name>
    <dbReference type="NCBI Taxonomy" id="29856"/>
    <lineage>
        <taxon>Eukaryota</taxon>
        <taxon>Fungi</taxon>
        <taxon>Dikarya</taxon>
        <taxon>Ascomycota</taxon>
        <taxon>Pezizomycotina</taxon>
        <taxon>Sordariomycetes</taxon>
        <taxon>Hypocreomycetidae</taxon>
        <taxon>Hypocreales</taxon>
        <taxon>Bionectriaceae</taxon>
        <taxon>Clonostachys</taxon>
    </lineage>
</organism>
<feature type="transmembrane region" description="Helical" evidence="1">
    <location>
        <begin position="1084"/>
        <end position="1110"/>
    </location>
</feature>
<sequence>MTDRILAITKMESQHHSEESESHHDNTPTWQPFWLRRSVLVGFFCWFLCCTVALIVLLFMSKREGGICQASQSFGYVYRFAPTAAAFLSRVELQILRYYPWVLIQHSDTHGPEAYHLNYTSMILPMVLFRSLQQKHILVALVTTSLIILRVQIVLSPALFILGLIKISQPAQVQILNSFTTSEDLSNTAGPGFIFHQRAISQLGLDLPFGIAEKGTFQTFELLHHENRTRGTLDKPLKITTDGLFMDMECTPLDGYNLKWHEIKWESETTFDYEYNLTINFEFKSCNSQIDDIAYLHFTRDSGRAINWTTTPDGLIPNNWTDMFADPEPVWWTKTFEEPQCPFLPQQNMQFAYFGCFFESVMNKTILRPMSTCAAMICSSTAWVSKVEVLDRGFDTSMTVPSNQGSVVKSDLWKMIDIAVSRNSTGQSTLQRDVGPLVKLNENFRGQYFPDIFDKSNINNTVLEQAIKNVTQSFGPWAAHYHLRKEDRSETNGSVTTQAEILQVNQGICIAMVVLSSTSMLAIVYIIFSSEKISKVWYRNPTTILGFMTVMNSDKDALAEENRSTGQSYCSEWGQSNSSLAVLGSKLRLIYTLYVTGLICGLSISLGASQKDDGLATIDDDQYISFLWRITPALAMFLVTIYASTVDSEIRDFAILSKLSTQDCSALQLDISMLDMLGFRALYHSALAGVYTVTISQSLAALCTLLITISSLLFNVQYTRGSISKEVRPESWFGTPADNNTDRNISNDALGSLVLTHNLSNFTYPRSTYADLLLPTIPDDSFNLTKSYADSAIFEVPAAKLLPICEPIPRHMLNITVEEVPTDQEWLDSGEPSFYITFTQQFQCPPPKFDQVLDIPLDDILYIGPEAKKNRFGYFGMLINTRENADSMLCGPRVGPDWSLRTYLWGNLSVESASFDHLSVWKCNYTWLEVPTTVEMVEVNGRLEINRVTPPVQDIASLRPWSPPFPVPSVGTIYAVEQRDNIFPTFKTDTVSECIDFSPHFDSILEPFGPIKQEYLGDQSQEGRILDALHYSLGVVSVQIANKQNRLALNESSARQPAQHPDLLPIKAKFINSTRRRLVQNPTITYVLISILALVVIINTYALISSFLAFQYGKRYQWSLDMELEGLAPNGFGSIALIHTLLRHSNAIPHLPENAHLMPPRILYQYLSSIRFRMGWFMQEDGLREFFTIGVLDDDKFQLSKDKKTSD</sequence>
<dbReference type="PANTHER" id="PTHR37544">
    <property type="entry name" value="SPRAY-RELATED"/>
    <property type="match status" value="1"/>
</dbReference>
<reference evidence="2 3" key="1">
    <citation type="submission" date="2019-06" db="EMBL/GenBank/DDBJ databases">
        <authorList>
            <person name="Broberg M."/>
        </authorList>
    </citation>
    <scope>NUCLEOTIDE SEQUENCE [LARGE SCALE GENOMIC DNA]</scope>
</reference>
<dbReference type="Proteomes" id="UP000766486">
    <property type="component" value="Unassembled WGS sequence"/>
</dbReference>
<keyword evidence="1" id="KW-1133">Transmembrane helix</keyword>
<dbReference type="PANTHER" id="PTHR37544:SF1">
    <property type="entry name" value="PHOSPHORIBOSYLAMINOIMIDAZOLE-SUCCINOCARBOXAMIDE SYNTHASE"/>
    <property type="match status" value="1"/>
</dbReference>
<proteinExistence type="predicted"/>
<protein>
    <submittedName>
        <fullName evidence="2">Uncharacterized protein</fullName>
    </submittedName>
</protein>
<comment type="caution">
    <text evidence="2">The sequence shown here is derived from an EMBL/GenBank/DDBJ whole genome shotgun (WGS) entry which is preliminary data.</text>
</comment>
<keyword evidence="3" id="KW-1185">Reference proteome</keyword>
<evidence type="ECO:0000313" key="2">
    <source>
        <dbReference type="EMBL" id="VUC35953.1"/>
    </source>
</evidence>
<feature type="transmembrane region" description="Helical" evidence="1">
    <location>
        <begin position="510"/>
        <end position="528"/>
    </location>
</feature>
<dbReference type="Pfam" id="PF11915">
    <property type="entry name" value="DUF3433"/>
    <property type="match status" value="2"/>
</dbReference>
<name>A0ABY6UZ58_BIOOC</name>
<keyword evidence="1" id="KW-0472">Membrane</keyword>